<dbReference type="InterPro" id="IPR029044">
    <property type="entry name" value="Nucleotide-diphossugar_trans"/>
</dbReference>
<organism evidence="4 5">
    <name type="scientific">Tenacibaculum holothuriorum</name>
    <dbReference type="NCBI Taxonomy" id="1635173"/>
    <lineage>
        <taxon>Bacteria</taxon>
        <taxon>Pseudomonadati</taxon>
        <taxon>Bacteroidota</taxon>
        <taxon>Flavobacteriia</taxon>
        <taxon>Flavobacteriales</taxon>
        <taxon>Flavobacteriaceae</taxon>
        <taxon>Tenacibaculum</taxon>
    </lineage>
</organism>
<feature type="transmembrane region" description="Helical" evidence="2">
    <location>
        <begin position="309"/>
        <end position="327"/>
    </location>
</feature>
<sequence>MLFSVLFYALVGAFAVQLLYFLFFFLFKFNKKNENNIEELPISVIIHTKNNADLLEQNLPNIINQNYNNFEVVIINDASIDTTSELLENLQKENNRLTIVNVENNEAFWGNKKYALTLGIKAAKNEHLVFTEIYTAPISNNWLKEIASSFNNDTQIVLGYKKLETSKIGLLNMLIRFEYLIKSILNFSLTKTSTPFTAEQTNYAFTKKTFFKVNGYINHMKVYNAQNDLFLKDAATKNNVAICTSTNSFTIDKNKDSFGEWFSKLRESALTKSLYQLKHKLYINTFNFSKFLFYTLAIANLFLNWKFTLPFIIVYYLIFVLVIFKFSKKLNEKYITIFTPLLDICLLCIQIGIFIVNSFSKPPHWK</sequence>
<dbReference type="Gene3D" id="3.90.550.10">
    <property type="entry name" value="Spore Coat Polysaccharide Biosynthesis Protein SpsA, Chain A"/>
    <property type="match status" value="1"/>
</dbReference>
<dbReference type="RefSeq" id="WP_086028900.1">
    <property type="nucleotide sequence ID" value="NZ_LAPZ01000001.1"/>
</dbReference>
<evidence type="ECO:0000256" key="1">
    <source>
        <dbReference type="SAM" id="Coils"/>
    </source>
</evidence>
<feature type="domain" description="Glycosyltransferase 2-like" evidence="3">
    <location>
        <begin position="43"/>
        <end position="157"/>
    </location>
</feature>
<feature type="coiled-coil region" evidence="1">
    <location>
        <begin position="80"/>
        <end position="107"/>
    </location>
</feature>
<dbReference type="OrthoDB" id="9800276at2"/>
<feature type="transmembrane region" description="Helical" evidence="2">
    <location>
        <begin position="281"/>
        <end position="303"/>
    </location>
</feature>
<dbReference type="Pfam" id="PF00535">
    <property type="entry name" value="Glycos_transf_2"/>
    <property type="match status" value="1"/>
</dbReference>
<feature type="transmembrane region" description="Helical" evidence="2">
    <location>
        <begin position="6"/>
        <end position="27"/>
    </location>
</feature>
<evidence type="ECO:0000259" key="3">
    <source>
        <dbReference type="Pfam" id="PF00535"/>
    </source>
</evidence>
<dbReference type="PANTHER" id="PTHR43685:SF2">
    <property type="entry name" value="GLYCOSYLTRANSFERASE 2-LIKE DOMAIN-CONTAINING PROTEIN"/>
    <property type="match status" value="1"/>
</dbReference>
<comment type="caution">
    <text evidence="4">The sequence shown here is derived from an EMBL/GenBank/DDBJ whole genome shotgun (WGS) entry which is preliminary data.</text>
</comment>
<reference evidence="4 5" key="1">
    <citation type="submission" date="2015-03" db="EMBL/GenBank/DDBJ databases">
        <title>Genome sequence of Tenacibaculum sp. S2-2, isolated from intestinal microbiota of sea cucumber, Apostichopus japonicas.</title>
        <authorList>
            <person name="Shao Z."/>
            <person name="Wang L."/>
            <person name="Li X."/>
        </authorList>
    </citation>
    <scope>NUCLEOTIDE SEQUENCE [LARGE SCALE GENOMIC DNA]</scope>
    <source>
        <strain evidence="4 5">S2-2</strain>
    </source>
</reference>
<keyword evidence="2" id="KW-0812">Transmembrane</keyword>
<name>A0A1Y2PH41_9FLAO</name>
<dbReference type="EMBL" id="LAPZ01000001">
    <property type="protein sequence ID" value="OSY89107.1"/>
    <property type="molecule type" value="Genomic_DNA"/>
</dbReference>
<evidence type="ECO:0000313" key="4">
    <source>
        <dbReference type="EMBL" id="OSY89107.1"/>
    </source>
</evidence>
<keyword evidence="2" id="KW-0472">Membrane</keyword>
<dbReference type="SUPFAM" id="SSF53448">
    <property type="entry name" value="Nucleotide-diphospho-sugar transferases"/>
    <property type="match status" value="1"/>
</dbReference>
<dbReference type="InterPro" id="IPR050834">
    <property type="entry name" value="Glycosyltransf_2"/>
</dbReference>
<accession>A0A1Y2PH41</accession>
<dbReference type="STRING" id="1635173.WH52_00140"/>
<gene>
    <name evidence="4" type="ORF">WH52_00140</name>
</gene>
<dbReference type="PANTHER" id="PTHR43685">
    <property type="entry name" value="GLYCOSYLTRANSFERASE"/>
    <property type="match status" value="1"/>
</dbReference>
<proteinExistence type="predicted"/>
<feature type="transmembrane region" description="Helical" evidence="2">
    <location>
        <begin position="334"/>
        <end position="356"/>
    </location>
</feature>
<evidence type="ECO:0000313" key="5">
    <source>
        <dbReference type="Proteomes" id="UP000194221"/>
    </source>
</evidence>
<keyword evidence="5" id="KW-1185">Reference proteome</keyword>
<dbReference type="Proteomes" id="UP000194221">
    <property type="component" value="Unassembled WGS sequence"/>
</dbReference>
<dbReference type="AlphaFoldDB" id="A0A1Y2PH41"/>
<keyword evidence="1" id="KW-0175">Coiled coil</keyword>
<evidence type="ECO:0000256" key="2">
    <source>
        <dbReference type="SAM" id="Phobius"/>
    </source>
</evidence>
<dbReference type="InParanoid" id="A0A1Y2PH41"/>
<dbReference type="InterPro" id="IPR001173">
    <property type="entry name" value="Glyco_trans_2-like"/>
</dbReference>
<protein>
    <recommendedName>
        <fullName evidence="3">Glycosyltransferase 2-like domain-containing protein</fullName>
    </recommendedName>
</protein>
<keyword evidence="2" id="KW-1133">Transmembrane helix</keyword>